<evidence type="ECO:0000313" key="3">
    <source>
        <dbReference type="EMBL" id="CCM06259.1"/>
    </source>
</evidence>
<dbReference type="RefSeq" id="XP_012185542.1">
    <property type="nucleotide sequence ID" value="XM_012330152.1"/>
</dbReference>
<keyword evidence="4" id="KW-1185">Reference proteome</keyword>
<dbReference type="HOGENOM" id="CLU_532139_0_0_1"/>
<dbReference type="Gene3D" id="3.30.559.30">
    <property type="entry name" value="Nonribosomal peptide synthetase, condensation domain"/>
    <property type="match status" value="1"/>
</dbReference>
<sequence length="502" mass="56494">MTIDFTRFEWKVAPDGSFSREAAAGELMEIIWRGLDLGDYVLIFTAELSFSNALPLPELLKCMRDAWMALRFDVPTIAAHTVYDNDGNIHIVYKPVGSANEAKAWASSTVRLQEDFADVEDFRHSLSCKPIRDDNGDQTFLYVLPHQASNKTCSILLHTSHITFDTKGLQAVFTQFMKKLVTFMSTPPREPGQELDWGTEARNLLPSPYGILCSEEIREGPVYDGTFMSVITDLVESKKREHGFKPRISGRFPLETKRATATLTEAESQRLFGAIEPSSRPVLIRISGHAAVTLVCAEDNPVPEDKRETAVFAYSQMMDTRPRLRQPYNERDQYPGFCLGVSPLLIPASVVYDPAVNDTKGRLLRVAHATKDEYLRQKAYKSLLAISPASTEVMINAFRQNTPTSFVAVPWYSGDGRGELYLDPTYPDSNGSTLVEITSFVTSVNKFDPGPFFRVWSWRDRLTISADYNPRSMPQDIVEGFVKRWVELVSLLIHDHTAGEDP</sequence>
<dbReference type="InterPro" id="IPR023213">
    <property type="entry name" value="CAT-like_dom_sf"/>
</dbReference>
<proteinExistence type="inferred from homology"/>
<dbReference type="Gene3D" id="3.30.559.10">
    <property type="entry name" value="Chloramphenicol acetyltransferase-like domain"/>
    <property type="match status" value="1"/>
</dbReference>
<protein>
    <recommendedName>
        <fullName evidence="5">Condensation domain-containing protein</fullName>
    </recommendedName>
</protein>
<evidence type="ECO:0008006" key="5">
    <source>
        <dbReference type="Google" id="ProtNLM"/>
    </source>
</evidence>
<dbReference type="EMBL" id="HE797265">
    <property type="protein sequence ID" value="CCM06259.1"/>
    <property type="molecule type" value="Genomic_DNA"/>
</dbReference>
<dbReference type="OrthoDB" id="2548233at2759"/>
<name>J4H577_9APHY</name>
<dbReference type="GO" id="GO:0016407">
    <property type="term" value="F:acetyltransferase activity"/>
    <property type="evidence" value="ECO:0007669"/>
    <property type="project" value="InterPro"/>
</dbReference>
<evidence type="ECO:0000313" key="4">
    <source>
        <dbReference type="Proteomes" id="UP000006352"/>
    </source>
</evidence>
<accession>J4H577</accession>
<dbReference type="Pfam" id="PF07428">
    <property type="entry name" value="Tri3"/>
    <property type="match status" value="1"/>
</dbReference>
<gene>
    <name evidence="3" type="ORF">FIBRA_08509</name>
</gene>
<evidence type="ECO:0000256" key="2">
    <source>
        <dbReference type="ARBA" id="ARBA00022679"/>
    </source>
</evidence>
<dbReference type="GeneID" id="24101159"/>
<dbReference type="GO" id="GO:0043386">
    <property type="term" value="P:mycotoxin biosynthetic process"/>
    <property type="evidence" value="ECO:0007669"/>
    <property type="project" value="InterPro"/>
</dbReference>
<dbReference type="STRING" id="599839.J4H577"/>
<dbReference type="PANTHER" id="PTHR42034:SF1">
    <property type="entry name" value="CONDENSATION DOMAIN-CONTAINING PROTEIN"/>
    <property type="match status" value="1"/>
</dbReference>
<dbReference type="Proteomes" id="UP000006352">
    <property type="component" value="Unassembled WGS sequence"/>
</dbReference>
<comment type="similarity">
    <text evidence="1">Belongs to the trichothecene O-acetyltransferase family.</text>
</comment>
<keyword evidence="2" id="KW-0808">Transferase</keyword>
<organism evidence="3 4">
    <name type="scientific">Fibroporia radiculosa</name>
    <dbReference type="NCBI Taxonomy" id="599839"/>
    <lineage>
        <taxon>Eukaryota</taxon>
        <taxon>Fungi</taxon>
        <taxon>Dikarya</taxon>
        <taxon>Basidiomycota</taxon>
        <taxon>Agaricomycotina</taxon>
        <taxon>Agaricomycetes</taxon>
        <taxon>Polyporales</taxon>
        <taxon>Fibroporiaceae</taxon>
        <taxon>Fibroporia</taxon>
    </lineage>
</organism>
<dbReference type="InParanoid" id="J4H577"/>
<reference evidence="3 4" key="1">
    <citation type="journal article" date="2012" name="Appl. Environ. Microbiol.">
        <title>Short-read sequencing for genomic analysis of the brown rot fungus Fibroporia radiculosa.</title>
        <authorList>
            <person name="Tang J.D."/>
            <person name="Perkins A.D."/>
            <person name="Sonstegard T.S."/>
            <person name="Schroeder S.G."/>
            <person name="Burgess S.C."/>
            <person name="Diehl S.V."/>
        </authorList>
    </citation>
    <scope>NUCLEOTIDE SEQUENCE [LARGE SCALE GENOMIC DNA]</scope>
    <source>
        <strain evidence="3 4">TFFH 294</strain>
    </source>
</reference>
<dbReference type="AlphaFoldDB" id="J4H577"/>
<dbReference type="PANTHER" id="PTHR42034">
    <property type="entry name" value="CHROMOSOME 7, WHOLE GENOME SHOTGUN SEQUENCE-RELATED"/>
    <property type="match status" value="1"/>
</dbReference>
<dbReference type="InterPro" id="IPR009992">
    <property type="entry name" value="Tri3/Sat12/Sat16/Mac1"/>
</dbReference>
<evidence type="ECO:0000256" key="1">
    <source>
        <dbReference type="ARBA" id="ARBA00006439"/>
    </source>
</evidence>